<organism evidence="2 3">
    <name type="scientific">Psychroserpens algicola</name>
    <dbReference type="NCBI Taxonomy" id="1719034"/>
    <lineage>
        <taxon>Bacteria</taxon>
        <taxon>Pseudomonadati</taxon>
        <taxon>Bacteroidota</taxon>
        <taxon>Flavobacteriia</taxon>
        <taxon>Flavobacteriales</taxon>
        <taxon>Flavobacteriaceae</taxon>
        <taxon>Psychroserpens</taxon>
    </lineage>
</organism>
<evidence type="ECO:0000313" key="2">
    <source>
        <dbReference type="EMBL" id="MCK8480721.1"/>
    </source>
</evidence>
<dbReference type="EMBL" id="JALPQF010000007">
    <property type="protein sequence ID" value="MCK8480721.1"/>
    <property type="molecule type" value="Genomic_DNA"/>
</dbReference>
<name>A0ABT0H8N2_9FLAO</name>
<reference evidence="2" key="1">
    <citation type="submission" date="2022-04" db="EMBL/GenBank/DDBJ databases">
        <authorList>
            <person name="Ren T."/>
        </authorList>
    </citation>
    <scope>NUCLEOTIDE SEQUENCE</scope>
    <source>
        <strain evidence="2">F63249</strain>
    </source>
</reference>
<sequence length="137" mass="16253">MKTLYITLFCCLAFISMSFSQQNKPTASEQKQIERYKEESDRRKEEYITNFMSTLDVDDFQKEIITQSLYDYFDELVKINKLGLKSYERETHIERLDKSHFKDVQAIVSEDVMSQIMDAVKGKLDKKSGKKKRKKKN</sequence>
<evidence type="ECO:0000256" key="1">
    <source>
        <dbReference type="SAM" id="SignalP"/>
    </source>
</evidence>
<gene>
    <name evidence="2" type="ORF">MUY34_08820</name>
</gene>
<protein>
    <submittedName>
        <fullName evidence="2">Uncharacterized protein</fullName>
    </submittedName>
</protein>
<evidence type="ECO:0000313" key="3">
    <source>
        <dbReference type="Proteomes" id="UP001203687"/>
    </source>
</evidence>
<keyword evidence="1" id="KW-0732">Signal</keyword>
<keyword evidence="3" id="KW-1185">Reference proteome</keyword>
<proteinExistence type="predicted"/>
<feature type="chain" id="PRO_5046702276" evidence="1">
    <location>
        <begin position="21"/>
        <end position="137"/>
    </location>
</feature>
<dbReference type="RefSeq" id="WP_204345287.1">
    <property type="nucleotide sequence ID" value="NZ_JACNMJ010000002.1"/>
</dbReference>
<feature type="signal peptide" evidence="1">
    <location>
        <begin position="1"/>
        <end position="20"/>
    </location>
</feature>
<comment type="caution">
    <text evidence="2">The sequence shown here is derived from an EMBL/GenBank/DDBJ whole genome shotgun (WGS) entry which is preliminary data.</text>
</comment>
<dbReference type="Proteomes" id="UP001203687">
    <property type="component" value="Unassembled WGS sequence"/>
</dbReference>
<accession>A0ABT0H8N2</accession>